<dbReference type="Proteomes" id="UP000504693">
    <property type="component" value="Chromosome"/>
</dbReference>
<dbReference type="KEGG" id="emv:HQR01_06545"/>
<evidence type="ECO:0000313" key="3">
    <source>
        <dbReference type="Proteomes" id="UP000504693"/>
    </source>
</evidence>
<dbReference type="EMBL" id="CP053921">
    <property type="protein sequence ID" value="QKG71058.1"/>
    <property type="molecule type" value="Genomic_DNA"/>
</dbReference>
<dbReference type="InterPro" id="IPR017946">
    <property type="entry name" value="PLC-like_Pdiesterase_TIM-brl"/>
</dbReference>
<dbReference type="InterPro" id="IPR030395">
    <property type="entry name" value="GP_PDE_dom"/>
</dbReference>
<name>A0A7D3XHE2_9SPHN</name>
<keyword evidence="3" id="KW-1185">Reference proteome</keyword>
<evidence type="ECO:0000313" key="2">
    <source>
        <dbReference type="EMBL" id="QKG71058.1"/>
    </source>
</evidence>
<organism evidence="2 3">
    <name type="scientific">Erythrobacter mangrovi</name>
    <dbReference type="NCBI Taxonomy" id="2739433"/>
    <lineage>
        <taxon>Bacteria</taxon>
        <taxon>Pseudomonadati</taxon>
        <taxon>Pseudomonadota</taxon>
        <taxon>Alphaproteobacteria</taxon>
        <taxon>Sphingomonadales</taxon>
        <taxon>Erythrobacteraceae</taxon>
        <taxon>Erythrobacter/Porphyrobacter group</taxon>
        <taxon>Erythrobacter</taxon>
    </lineage>
</organism>
<sequence>MRSLLSRLDSLLAPPPDPARVGWLREWTYAHRGLHDGVRVENSPSAFRAAVEAGLGIECDIQRSSDDAPMVFHDWDFARLLGRPDQGSQVAAQDWRQLRYSSGDAPIDLGDLLRITDGRVPLLIEIKSKRGYDVEQTCRRVVDALDGYAGLHAVMSFDPRVSRWLRKHSPATVRGLVMREDDKGHTQSELARHLALWAARPDFLAYHIAALPSPMVAAARAAGMPILTWTVNSPETRERATQYADAPIAEGAGLP</sequence>
<protein>
    <recommendedName>
        <fullName evidence="1">GP-PDE domain-containing protein</fullName>
    </recommendedName>
</protein>
<proteinExistence type="predicted"/>
<dbReference type="PROSITE" id="PS51704">
    <property type="entry name" value="GP_PDE"/>
    <property type="match status" value="1"/>
</dbReference>
<dbReference type="SUPFAM" id="SSF51695">
    <property type="entry name" value="PLC-like phosphodiesterases"/>
    <property type="match status" value="1"/>
</dbReference>
<dbReference type="GO" id="GO:0008081">
    <property type="term" value="F:phosphoric diester hydrolase activity"/>
    <property type="evidence" value="ECO:0007669"/>
    <property type="project" value="InterPro"/>
</dbReference>
<dbReference type="AlphaFoldDB" id="A0A7D3XHE2"/>
<dbReference type="GO" id="GO:0006629">
    <property type="term" value="P:lipid metabolic process"/>
    <property type="evidence" value="ECO:0007669"/>
    <property type="project" value="InterPro"/>
</dbReference>
<dbReference type="Pfam" id="PF03009">
    <property type="entry name" value="GDPD"/>
    <property type="match status" value="1"/>
</dbReference>
<dbReference type="Gene3D" id="3.20.20.190">
    <property type="entry name" value="Phosphatidylinositol (PI) phosphodiesterase"/>
    <property type="match status" value="1"/>
</dbReference>
<feature type="domain" description="GP-PDE" evidence="1">
    <location>
        <begin position="26"/>
        <end position="255"/>
    </location>
</feature>
<accession>A0A7D3XHE2</accession>
<dbReference type="RefSeq" id="WP_173213654.1">
    <property type="nucleotide sequence ID" value="NZ_CP053921.1"/>
</dbReference>
<dbReference type="PANTHER" id="PTHR46211">
    <property type="entry name" value="GLYCEROPHOSPHORYL DIESTER PHOSPHODIESTERASE"/>
    <property type="match status" value="1"/>
</dbReference>
<reference evidence="2 3" key="1">
    <citation type="submission" date="2020-05" db="EMBL/GenBank/DDBJ databases">
        <title>Erythrobacter mangrovi sp. nov., isolated from rhizosphere soil of mangrove plant (Kandelia candel).</title>
        <authorList>
            <person name="Ye Y.H."/>
        </authorList>
    </citation>
    <scope>NUCLEOTIDE SEQUENCE [LARGE SCALE GENOMIC DNA]</scope>
    <source>
        <strain evidence="2 3">EB310</strain>
    </source>
</reference>
<evidence type="ECO:0000259" key="1">
    <source>
        <dbReference type="PROSITE" id="PS51704"/>
    </source>
</evidence>
<gene>
    <name evidence="2" type="ORF">HQR01_06545</name>
</gene>
<dbReference type="PANTHER" id="PTHR46211:SF1">
    <property type="entry name" value="GLYCEROPHOSPHODIESTER PHOSPHODIESTERASE, CYTOPLASMIC"/>
    <property type="match status" value="1"/>
</dbReference>